<protein>
    <submittedName>
        <fullName evidence="3">Uncharacterized protein</fullName>
    </submittedName>
</protein>
<proteinExistence type="predicted"/>
<dbReference type="EMBL" id="CAMPGE010030138">
    <property type="protein sequence ID" value="CAI2387643.1"/>
    <property type="molecule type" value="Genomic_DNA"/>
</dbReference>
<feature type="compositionally biased region" description="Low complexity" evidence="2">
    <location>
        <begin position="515"/>
        <end position="529"/>
    </location>
</feature>
<reference evidence="3" key="1">
    <citation type="submission" date="2023-07" db="EMBL/GenBank/DDBJ databases">
        <authorList>
            <consortium name="AG Swart"/>
            <person name="Singh M."/>
            <person name="Singh A."/>
            <person name="Seah K."/>
            <person name="Emmerich C."/>
        </authorList>
    </citation>
    <scope>NUCLEOTIDE SEQUENCE</scope>
    <source>
        <strain evidence="3">DP1</strain>
    </source>
</reference>
<feature type="region of interest" description="Disordered" evidence="2">
    <location>
        <begin position="510"/>
        <end position="550"/>
    </location>
</feature>
<accession>A0AAD1Y9J2</accession>
<evidence type="ECO:0000313" key="3">
    <source>
        <dbReference type="EMBL" id="CAI2387643.1"/>
    </source>
</evidence>
<dbReference type="Proteomes" id="UP001295684">
    <property type="component" value="Unassembled WGS sequence"/>
</dbReference>
<comment type="caution">
    <text evidence="3">The sequence shown here is derived from an EMBL/GenBank/DDBJ whole genome shotgun (WGS) entry which is preliminary data.</text>
</comment>
<name>A0AAD1Y9J2_EUPCR</name>
<evidence type="ECO:0000256" key="2">
    <source>
        <dbReference type="SAM" id="MobiDB-lite"/>
    </source>
</evidence>
<keyword evidence="4" id="KW-1185">Reference proteome</keyword>
<evidence type="ECO:0000313" key="4">
    <source>
        <dbReference type="Proteomes" id="UP001295684"/>
    </source>
</evidence>
<keyword evidence="1" id="KW-0175">Coiled coil</keyword>
<dbReference type="AlphaFoldDB" id="A0AAD1Y9J2"/>
<organism evidence="3 4">
    <name type="scientific">Euplotes crassus</name>
    <dbReference type="NCBI Taxonomy" id="5936"/>
    <lineage>
        <taxon>Eukaryota</taxon>
        <taxon>Sar</taxon>
        <taxon>Alveolata</taxon>
        <taxon>Ciliophora</taxon>
        <taxon>Intramacronucleata</taxon>
        <taxon>Spirotrichea</taxon>
        <taxon>Hypotrichia</taxon>
        <taxon>Euplotida</taxon>
        <taxon>Euplotidae</taxon>
        <taxon>Moneuplotes</taxon>
    </lineage>
</organism>
<sequence length="550" mass="62677">MAKSHIQSLADEFLQELLDLFTNQENEYINQLELFKLEEEIKIEEKLAAYSSMTIKLEESMQMANSQSSIKNMITEMNSLQESMQGRVQNLKNLHSQRESIELQVIDELQDNNIPAIDLSKLLDTVSYDAKEIAFNTTQAVDMKTAIKEFKTHRSLEQSELEYITSSLSRYDKVREDIEIEIQQLQKKNLLLEQEVRNKDGIIEKLENANRILTNSTSNKLNCSWISAIPRTTRPRNKGALRVMASHIRRKNLSQAMSETKRSSFKTPEVANKHIDHTKEANTAEILKNPQLDIQSNNSLVENNGQIVDLSDILQTPDEDTSGFQNLLEDEILSNDLASLSNNEPDNIHNLNSGMDNSDQTPNFPNKIQSKLDALNENRFNEEAINLESKYLNMSLGNIPEEHEENVTLSDNNPSHLDKYASNNSNLSSRCISNSNSNAKEILRIKQERSKGSGDSRFSTYMTSDNMKQSFLNETTKFQEDSFIKMKILPERNDDSNSYKDSSNEKAVLSGFKPNLENNENSSLVSNSGNKDRINYKSNRGAIQPRRIFG</sequence>
<feature type="coiled-coil region" evidence="1">
    <location>
        <begin position="168"/>
        <end position="195"/>
    </location>
</feature>
<gene>
    <name evidence="3" type="ORF">ECRASSUSDP1_LOCUS29277</name>
</gene>
<evidence type="ECO:0000256" key="1">
    <source>
        <dbReference type="SAM" id="Coils"/>
    </source>
</evidence>